<keyword evidence="1" id="KW-0812">Transmembrane</keyword>
<feature type="domain" description="Cysteinyl-tRNA ligase anticodon binding" evidence="2">
    <location>
        <begin position="171"/>
        <end position="222"/>
    </location>
</feature>
<evidence type="ECO:0000313" key="4">
    <source>
        <dbReference type="EMBL" id="TQM71502.1"/>
    </source>
</evidence>
<dbReference type="EMBL" id="VFPO01000001">
    <property type="protein sequence ID" value="TQM71502.1"/>
    <property type="molecule type" value="Genomic_DNA"/>
</dbReference>
<dbReference type="RefSeq" id="WP_141973046.1">
    <property type="nucleotide sequence ID" value="NZ_VFPO01000001.1"/>
</dbReference>
<evidence type="ECO:0000259" key="3">
    <source>
        <dbReference type="Pfam" id="PF23494"/>
    </source>
</evidence>
<dbReference type="Proteomes" id="UP000316706">
    <property type="component" value="Unassembled WGS sequence"/>
</dbReference>
<sequence length="234" mass="25837">MPKSERPTVLREPLWATAAVYVIAALCGAVVGRLAGLLADWLVTLPWAPMKGPAALITSIPAPAHYGIGLAAGLAVGFIAQYEQLVLRLDDSHVELVRKGRRQRFAREDVAVFCRDGKRLVVLGTDGGELARHDCGLNFTRVADTVTAHGYSWSDTDPYKDDFRLWVPGLPGLSEGANALLKARQKSLESDGSDDEDVRELREELARLGVVVKDEKRRQYVRTVTRPRLRKPDQ</sequence>
<evidence type="ECO:0000259" key="2">
    <source>
        <dbReference type="Pfam" id="PF23493"/>
    </source>
</evidence>
<protein>
    <submittedName>
        <fullName evidence="4">Uncharacterized protein</fullName>
    </submittedName>
</protein>
<accession>A0A543ILQ5</accession>
<evidence type="ECO:0000313" key="5">
    <source>
        <dbReference type="Proteomes" id="UP000316706"/>
    </source>
</evidence>
<dbReference type="OrthoDB" id="5145029at2"/>
<keyword evidence="1" id="KW-1133">Transmembrane helix</keyword>
<organism evidence="4 5">
    <name type="scientific">Actinomadura hallensis</name>
    <dbReference type="NCBI Taxonomy" id="337895"/>
    <lineage>
        <taxon>Bacteria</taxon>
        <taxon>Bacillati</taxon>
        <taxon>Actinomycetota</taxon>
        <taxon>Actinomycetes</taxon>
        <taxon>Streptosporangiales</taxon>
        <taxon>Thermomonosporaceae</taxon>
        <taxon>Actinomadura</taxon>
    </lineage>
</organism>
<keyword evidence="5" id="KW-1185">Reference proteome</keyword>
<dbReference type="Pfam" id="PF23493">
    <property type="entry name" value="CysS_C"/>
    <property type="match status" value="1"/>
</dbReference>
<gene>
    <name evidence="4" type="ORF">FHX41_5271</name>
</gene>
<dbReference type="InterPro" id="IPR056411">
    <property type="entry name" value="CysS_C"/>
</dbReference>
<evidence type="ECO:0000256" key="1">
    <source>
        <dbReference type="SAM" id="Phobius"/>
    </source>
</evidence>
<feature type="domain" description="YqeB PH" evidence="3">
    <location>
        <begin position="8"/>
        <end position="154"/>
    </location>
</feature>
<name>A0A543ILQ5_9ACTN</name>
<feature type="transmembrane region" description="Helical" evidence="1">
    <location>
        <begin position="12"/>
        <end position="35"/>
    </location>
</feature>
<reference evidence="4 5" key="1">
    <citation type="submission" date="2019-06" db="EMBL/GenBank/DDBJ databases">
        <title>Sequencing the genomes of 1000 actinobacteria strains.</title>
        <authorList>
            <person name="Klenk H.-P."/>
        </authorList>
    </citation>
    <scope>NUCLEOTIDE SEQUENCE [LARGE SCALE GENOMIC DNA]</scope>
    <source>
        <strain evidence="4 5">DSM 45043</strain>
    </source>
</reference>
<proteinExistence type="predicted"/>
<dbReference type="AlphaFoldDB" id="A0A543ILQ5"/>
<comment type="caution">
    <text evidence="4">The sequence shown here is derived from an EMBL/GenBank/DDBJ whole genome shotgun (WGS) entry which is preliminary data.</text>
</comment>
<feature type="transmembrane region" description="Helical" evidence="1">
    <location>
        <begin position="55"/>
        <end position="80"/>
    </location>
</feature>
<dbReference type="Pfam" id="PF23494">
    <property type="entry name" value="bPH_10"/>
    <property type="match status" value="1"/>
</dbReference>
<dbReference type="InterPro" id="IPR057798">
    <property type="entry name" value="PH_YqeB"/>
</dbReference>
<keyword evidence="1" id="KW-0472">Membrane</keyword>